<proteinExistence type="predicted"/>
<feature type="compositionally biased region" description="Polar residues" evidence="2">
    <location>
        <begin position="432"/>
        <end position="442"/>
    </location>
</feature>
<feature type="region of interest" description="Disordered" evidence="2">
    <location>
        <begin position="298"/>
        <end position="324"/>
    </location>
</feature>
<gene>
    <name evidence="3" type="ORF">FGIG_08000</name>
</gene>
<protein>
    <submittedName>
        <fullName evidence="3">Uncharacterized protein</fullName>
    </submittedName>
</protein>
<keyword evidence="4" id="KW-1185">Reference proteome</keyword>
<evidence type="ECO:0000313" key="4">
    <source>
        <dbReference type="Proteomes" id="UP000316759"/>
    </source>
</evidence>
<evidence type="ECO:0000256" key="1">
    <source>
        <dbReference type="SAM" id="Coils"/>
    </source>
</evidence>
<comment type="caution">
    <text evidence="3">The sequence shown here is derived from an EMBL/GenBank/DDBJ whole genome shotgun (WGS) entry which is preliminary data.</text>
</comment>
<organism evidence="3 4">
    <name type="scientific">Fasciola gigantica</name>
    <name type="common">Giant liver fluke</name>
    <dbReference type="NCBI Taxonomy" id="46835"/>
    <lineage>
        <taxon>Eukaryota</taxon>
        <taxon>Metazoa</taxon>
        <taxon>Spiralia</taxon>
        <taxon>Lophotrochozoa</taxon>
        <taxon>Platyhelminthes</taxon>
        <taxon>Trematoda</taxon>
        <taxon>Digenea</taxon>
        <taxon>Plagiorchiida</taxon>
        <taxon>Echinostomata</taxon>
        <taxon>Echinostomatoidea</taxon>
        <taxon>Fasciolidae</taxon>
        <taxon>Fasciola</taxon>
    </lineage>
</organism>
<keyword evidence="1" id="KW-0175">Coiled coil</keyword>
<evidence type="ECO:0000256" key="2">
    <source>
        <dbReference type="SAM" id="MobiDB-lite"/>
    </source>
</evidence>
<dbReference type="AlphaFoldDB" id="A0A504YJS9"/>
<feature type="compositionally biased region" description="Polar residues" evidence="2">
    <location>
        <begin position="300"/>
        <end position="324"/>
    </location>
</feature>
<sequence>MQPTAMKTLRSRQRFPDDPEALVTLTQQQMVLYQFIQQSTKHFMNQFFLVTNSYHQLMDDLLQCLDLSWDSTSNLDTNITEIISSMKNCQEFFKEKLAVPVNEQVEKQRMLQAELDRWNRESEKLNQELKLLDKAHTKWKLESKLEKAKYRAEDAASICCENAASLRPALVQINADGVQACCRTWVIMSQGFSKMNESLSDLFNELSVNAKDLERQVTTGSLPAWTESSNRIFRSRVSTVNSLGNSVDSELNNYSIPRIMNSSTRKPIYGYPTFTEYPSSDYLAQKRFVSRSRSLIYPDQKSSQPNNRLSRASSTTFSRSNSVPENASLYESDVNVQMNNARTSRILYRSQSSDDPYRLGTIHESGARDSVWNESVQPSTPVLRKHVVDRNATASGVPMIRKSLITNQSARSTLTEFQPDSPTPRLITITYNSQEQGMQTEQSKTKRKTTI</sequence>
<dbReference type="EMBL" id="SUNJ01007423">
    <property type="protein sequence ID" value="TPP62012.1"/>
    <property type="molecule type" value="Genomic_DNA"/>
</dbReference>
<name>A0A504YJS9_FASGI</name>
<evidence type="ECO:0000313" key="3">
    <source>
        <dbReference type="EMBL" id="TPP62012.1"/>
    </source>
</evidence>
<dbReference type="OrthoDB" id="6248995at2759"/>
<dbReference type="Proteomes" id="UP000316759">
    <property type="component" value="Unassembled WGS sequence"/>
</dbReference>
<feature type="region of interest" description="Disordered" evidence="2">
    <location>
        <begin position="432"/>
        <end position="451"/>
    </location>
</feature>
<reference evidence="3 4" key="1">
    <citation type="submission" date="2019-04" db="EMBL/GenBank/DDBJ databases">
        <title>Annotation for the trematode Fasciola gigantica.</title>
        <authorList>
            <person name="Choi Y.-J."/>
        </authorList>
    </citation>
    <scope>NUCLEOTIDE SEQUENCE [LARGE SCALE GENOMIC DNA]</scope>
    <source>
        <strain evidence="3">Uganda_cow_1</strain>
    </source>
</reference>
<accession>A0A504YJS9</accession>
<feature type="coiled-coil region" evidence="1">
    <location>
        <begin position="101"/>
        <end position="135"/>
    </location>
</feature>